<dbReference type="Pfam" id="PF00356">
    <property type="entry name" value="LacI"/>
    <property type="match status" value="1"/>
</dbReference>
<reference evidence="5 6" key="1">
    <citation type="submission" date="2024-04" db="EMBL/GenBank/DDBJ databases">
        <title>Polymorphospora sp. isolated from Baiyangdian Lake in Xiong'an New Area.</title>
        <authorList>
            <person name="Zhang X."/>
            <person name="Liu J."/>
        </authorList>
    </citation>
    <scope>NUCLEOTIDE SEQUENCE [LARGE SCALE GENOMIC DNA]</scope>
    <source>
        <strain evidence="5 6">2-325</strain>
    </source>
</reference>
<keyword evidence="2 5" id="KW-0238">DNA-binding</keyword>
<dbReference type="GO" id="GO:0003677">
    <property type="term" value="F:DNA binding"/>
    <property type="evidence" value="ECO:0007669"/>
    <property type="project" value="UniProtKB-KW"/>
</dbReference>
<name>A0ABV5CZZ5_9ACTN</name>
<dbReference type="CDD" id="cd06267">
    <property type="entry name" value="PBP1_LacI_sugar_binding-like"/>
    <property type="match status" value="1"/>
</dbReference>
<dbReference type="Gene3D" id="1.10.260.40">
    <property type="entry name" value="lambda repressor-like DNA-binding domains"/>
    <property type="match status" value="1"/>
</dbReference>
<dbReference type="PANTHER" id="PTHR30146">
    <property type="entry name" value="LACI-RELATED TRANSCRIPTIONAL REPRESSOR"/>
    <property type="match status" value="1"/>
</dbReference>
<accession>A0ABV5CZZ5</accession>
<evidence type="ECO:0000259" key="4">
    <source>
        <dbReference type="PROSITE" id="PS50932"/>
    </source>
</evidence>
<dbReference type="SUPFAM" id="SSF47413">
    <property type="entry name" value="lambda repressor-like DNA-binding domains"/>
    <property type="match status" value="1"/>
</dbReference>
<gene>
    <name evidence="5" type="ORF">AAFH96_30765</name>
</gene>
<dbReference type="SUPFAM" id="SSF53822">
    <property type="entry name" value="Periplasmic binding protein-like I"/>
    <property type="match status" value="1"/>
</dbReference>
<dbReference type="InterPro" id="IPR001761">
    <property type="entry name" value="Peripla_BP/Lac1_sug-bd_dom"/>
</dbReference>
<dbReference type="SMART" id="SM00354">
    <property type="entry name" value="HTH_LACI"/>
    <property type="match status" value="1"/>
</dbReference>
<sequence length="335" mass="35710">MSGGNRRRVTQRDVARAVGVTSATVSYALNGQPGVSDELRERIAKVADEMGFRPSRLAVGLRLGHTDTIGLLVPDVANPFYPELASGVIEAAAAEGLQVFVSQVGLDGRDQLRVITALVDSHCEGLLLTAVLPEDASMLKELQARRIPFGLINRRIEDLPADWVGIDDFAAAKELVAQVVGSRRSVAIFGGPERSSVSAGRTAGALAALREAGLEPLPDGRAGALTRDSGAERARALFDSQGPVDLVVCGNDVIALGVMDVCYERGLSVPQDVAITGFDDMSFASAGPLRLTSVEVPRQEMGRRAVQTLRRRIAGFDGEAQVVELPYRIRRRSTA</sequence>
<comment type="caution">
    <text evidence="5">The sequence shown here is derived from an EMBL/GenBank/DDBJ whole genome shotgun (WGS) entry which is preliminary data.</text>
</comment>
<keyword evidence="1" id="KW-0805">Transcription regulation</keyword>
<dbReference type="Proteomes" id="UP001582793">
    <property type="component" value="Unassembled WGS sequence"/>
</dbReference>
<dbReference type="PROSITE" id="PS50932">
    <property type="entry name" value="HTH_LACI_2"/>
    <property type="match status" value="1"/>
</dbReference>
<dbReference type="Pfam" id="PF00532">
    <property type="entry name" value="Peripla_BP_1"/>
    <property type="match status" value="1"/>
</dbReference>
<dbReference type="EMBL" id="JBCGDC010000144">
    <property type="protein sequence ID" value="MFB6397440.1"/>
    <property type="molecule type" value="Genomic_DNA"/>
</dbReference>
<organism evidence="5 6">
    <name type="scientific">Polymorphospora lycopeni</name>
    <dbReference type="NCBI Taxonomy" id="3140240"/>
    <lineage>
        <taxon>Bacteria</taxon>
        <taxon>Bacillati</taxon>
        <taxon>Actinomycetota</taxon>
        <taxon>Actinomycetes</taxon>
        <taxon>Micromonosporales</taxon>
        <taxon>Micromonosporaceae</taxon>
        <taxon>Polymorphospora</taxon>
    </lineage>
</organism>
<dbReference type="RefSeq" id="WP_364223153.1">
    <property type="nucleotide sequence ID" value="NZ_JBCGDC010000144.1"/>
</dbReference>
<dbReference type="InterPro" id="IPR028082">
    <property type="entry name" value="Peripla_BP_I"/>
</dbReference>
<dbReference type="PANTHER" id="PTHR30146:SF109">
    <property type="entry name" value="HTH-TYPE TRANSCRIPTIONAL REGULATOR GALS"/>
    <property type="match status" value="1"/>
</dbReference>
<proteinExistence type="predicted"/>
<dbReference type="InterPro" id="IPR010982">
    <property type="entry name" value="Lambda_DNA-bd_dom_sf"/>
</dbReference>
<evidence type="ECO:0000256" key="3">
    <source>
        <dbReference type="ARBA" id="ARBA00023163"/>
    </source>
</evidence>
<dbReference type="InterPro" id="IPR000843">
    <property type="entry name" value="HTH_LacI"/>
</dbReference>
<evidence type="ECO:0000313" key="6">
    <source>
        <dbReference type="Proteomes" id="UP001582793"/>
    </source>
</evidence>
<evidence type="ECO:0000256" key="2">
    <source>
        <dbReference type="ARBA" id="ARBA00023125"/>
    </source>
</evidence>
<feature type="domain" description="HTH lacI-type" evidence="4">
    <location>
        <begin position="9"/>
        <end position="63"/>
    </location>
</feature>
<dbReference type="Gene3D" id="3.40.50.2300">
    <property type="match status" value="2"/>
</dbReference>
<keyword evidence="3" id="KW-0804">Transcription</keyword>
<protein>
    <submittedName>
        <fullName evidence="5">LacI family DNA-binding transcriptional regulator</fullName>
    </submittedName>
</protein>
<dbReference type="CDD" id="cd01392">
    <property type="entry name" value="HTH_LacI"/>
    <property type="match status" value="1"/>
</dbReference>
<evidence type="ECO:0000313" key="5">
    <source>
        <dbReference type="EMBL" id="MFB6397440.1"/>
    </source>
</evidence>
<evidence type="ECO:0000256" key="1">
    <source>
        <dbReference type="ARBA" id="ARBA00023015"/>
    </source>
</evidence>
<keyword evidence="6" id="KW-1185">Reference proteome</keyword>